<dbReference type="OrthoDB" id="8922503at2759"/>
<evidence type="ECO:0000313" key="3">
    <source>
        <dbReference type="RefSeq" id="XP_055359146.1"/>
    </source>
</evidence>
<sequence length="438" mass="47411">MRPSVPATLEPGSERGLPWGRDLYTFVTSAAGHMMRTLQKPRKNRPSKRQVNHRRFLHNMIQRKFADIEAANHRLASAIYFKEEDRNAPSAASEKPESDDASETNPPAEPQKRSLHRDADGHSRPASDVSVGSRQTEDGEKKQLSPAHLWKRQPKSQSTTGAARRNSLSTGRQKRARGGPTAVGFALTDSPKGTDYHSGAAAFQPEPCEDSSHVKAAGSLPQAHTLLQDAGFTPDKDASPSFSPPLSPLSIDSCDFSIQMLTDVCAHPQRSIADMEESQWADIMDLFGGDAEACVESVGAEQLPFPGPSHSLCSTRCESEDPCGDGGEYGAYGRQRGPGTNPAGSAQFNSFAPARGPDAPISYHYAASAPHTYQSPQEDGRVLGGCENHLHFTPFEGVAQSFCAPLHPPEHRSIPTPPRDDDWLFTDILKDTGEPPGC</sequence>
<name>A0A9W2XB63_BETSP</name>
<feature type="compositionally biased region" description="Polar residues" evidence="1">
    <location>
        <begin position="155"/>
        <end position="171"/>
    </location>
</feature>
<keyword evidence="2" id="KW-1185">Reference proteome</keyword>
<reference evidence="3" key="1">
    <citation type="submission" date="2025-08" db="UniProtKB">
        <authorList>
            <consortium name="RefSeq"/>
        </authorList>
    </citation>
    <scope>IDENTIFICATION</scope>
</reference>
<dbReference type="AlphaFoldDB" id="A0A9W2XB63"/>
<dbReference type="RefSeq" id="XP_055359146.1">
    <property type="nucleotide sequence ID" value="XM_055503171.1"/>
</dbReference>
<evidence type="ECO:0000313" key="2">
    <source>
        <dbReference type="Proteomes" id="UP000515150"/>
    </source>
</evidence>
<feature type="region of interest" description="Disordered" evidence="1">
    <location>
        <begin position="196"/>
        <end position="215"/>
    </location>
</feature>
<feature type="region of interest" description="Disordered" evidence="1">
    <location>
        <begin position="85"/>
        <end position="190"/>
    </location>
</feature>
<gene>
    <name evidence="3" type="primary">LOC129603152</name>
</gene>
<dbReference type="Proteomes" id="UP000515150">
    <property type="component" value="Chromosome 16"/>
</dbReference>
<proteinExistence type="predicted"/>
<dbReference type="KEGG" id="bspl:129603152"/>
<feature type="compositionally biased region" description="Basic and acidic residues" evidence="1">
    <location>
        <begin position="110"/>
        <end position="125"/>
    </location>
</feature>
<dbReference type="CTD" id="110437979"/>
<protein>
    <submittedName>
        <fullName evidence="3">Uncharacterized protein LOC129603152</fullName>
    </submittedName>
</protein>
<dbReference type="GeneID" id="129603152"/>
<organism evidence="2 3">
    <name type="scientific">Betta splendens</name>
    <name type="common">Siamese fighting fish</name>
    <dbReference type="NCBI Taxonomy" id="158456"/>
    <lineage>
        <taxon>Eukaryota</taxon>
        <taxon>Metazoa</taxon>
        <taxon>Chordata</taxon>
        <taxon>Craniata</taxon>
        <taxon>Vertebrata</taxon>
        <taxon>Euteleostomi</taxon>
        <taxon>Actinopterygii</taxon>
        <taxon>Neopterygii</taxon>
        <taxon>Teleostei</taxon>
        <taxon>Neoteleostei</taxon>
        <taxon>Acanthomorphata</taxon>
        <taxon>Anabantaria</taxon>
        <taxon>Anabantiformes</taxon>
        <taxon>Anabantoidei</taxon>
        <taxon>Osphronemidae</taxon>
        <taxon>Betta</taxon>
    </lineage>
</organism>
<accession>A0A9W2XB63</accession>
<evidence type="ECO:0000256" key="1">
    <source>
        <dbReference type="SAM" id="MobiDB-lite"/>
    </source>
</evidence>